<organism evidence="2 3">
    <name type="scientific">Lophiostoma macrostomum CBS 122681</name>
    <dbReference type="NCBI Taxonomy" id="1314788"/>
    <lineage>
        <taxon>Eukaryota</taxon>
        <taxon>Fungi</taxon>
        <taxon>Dikarya</taxon>
        <taxon>Ascomycota</taxon>
        <taxon>Pezizomycotina</taxon>
        <taxon>Dothideomycetes</taxon>
        <taxon>Pleosporomycetidae</taxon>
        <taxon>Pleosporales</taxon>
        <taxon>Lophiostomataceae</taxon>
        <taxon>Lophiostoma</taxon>
    </lineage>
</organism>
<evidence type="ECO:0000313" key="3">
    <source>
        <dbReference type="Proteomes" id="UP000799324"/>
    </source>
</evidence>
<keyword evidence="3" id="KW-1185">Reference proteome</keyword>
<feature type="region of interest" description="Disordered" evidence="1">
    <location>
        <begin position="1"/>
        <end position="43"/>
    </location>
</feature>
<evidence type="ECO:0008006" key="4">
    <source>
        <dbReference type="Google" id="ProtNLM"/>
    </source>
</evidence>
<dbReference type="OrthoDB" id="5275938at2759"/>
<sequence length="431" mass="49218">MKTRTRSINKPAYWHSTGHDDQESETAHAASPPERPDEALPDIDYGPVFDPSTSFRSDIVIISKGDMIIYVENANGPRQYLVSSTVISKTSPIWQYWIETANIDNKSSLCPRIFIDNTDPQAFHIVALLAHDVNNGLPKIVSSEVLYELAIFCSRFKTKSLVSLWVSGWIEQLYPEAIEAGSLRWLYIAYVFEYQALFESHLHHTICTTRKQAKSDCLLLEAELPPDVLGTISSAQNEILRRIFSTCSQYFEEQHFKQRAKCYQGTDEETKHACSVYLFGCFLAAMRRNGFWPVLQDPSECCLSPVEVREKLLAFEIDAYPLGGDHKPCSELYQFKADILVQSYTCRMEEYEEHFKTPMLPPESAEGSVRNMVGSHLWNIPHWPKHTFDDIYRFDQPSTPPELSASLTPEPCGEEDEEDPWTETETDDSSD</sequence>
<dbReference type="Proteomes" id="UP000799324">
    <property type="component" value="Unassembled WGS sequence"/>
</dbReference>
<proteinExistence type="predicted"/>
<name>A0A6A6THX4_9PLEO</name>
<evidence type="ECO:0000313" key="2">
    <source>
        <dbReference type="EMBL" id="KAF2659332.1"/>
    </source>
</evidence>
<reference evidence="2" key="1">
    <citation type="journal article" date="2020" name="Stud. Mycol.">
        <title>101 Dothideomycetes genomes: a test case for predicting lifestyles and emergence of pathogens.</title>
        <authorList>
            <person name="Haridas S."/>
            <person name="Albert R."/>
            <person name="Binder M."/>
            <person name="Bloem J."/>
            <person name="Labutti K."/>
            <person name="Salamov A."/>
            <person name="Andreopoulos B."/>
            <person name="Baker S."/>
            <person name="Barry K."/>
            <person name="Bills G."/>
            <person name="Bluhm B."/>
            <person name="Cannon C."/>
            <person name="Castanera R."/>
            <person name="Culley D."/>
            <person name="Daum C."/>
            <person name="Ezra D."/>
            <person name="Gonzalez J."/>
            <person name="Henrissat B."/>
            <person name="Kuo A."/>
            <person name="Liang C."/>
            <person name="Lipzen A."/>
            <person name="Lutzoni F."/>
            <person name="Magnuson J."/>
            <person name="Mondo S."/>
            <person name="Nolan M."/>
            <person name="Ohm R."/>
            <person name="Pangilinan J."/>
            <person name="Park H.-J."/>
            <person name="Ramirez L."/>
            <person name="Alfaro M."/>
            <person name="Sun H."/>
            <person name="Tritt A."/>
            <person name="Yoshinaga Y."/>
            <person name="Zwiers L.-H."/>
            <person name="Turgeon B."/>
            <person name="Goodwin S."/>
            <person name="Spatafora J."/>
            <person name="Crous P."/>
            <person name="Grigoriev I."/>
        </authorList>
    </citation>
    <scope>NUCLEOTIDE SEQUENCE</scope>
    <source>
        <strain evidence="2">CBS 122681</strain>
    </source>
</reference>
<feature type="region of interest" description="Disordered" evidence="1">
    <location>
        <begin position="394"/>
        <end position="431"/>
    </location>
</feature>
<feature type="compositionally biased region" description="Acidic residues" evidence="1">
    <location>
        <begin position="412"/>
        <end position="431"/>
    </location>
</feature>
<accession>A0A6A6THX4</accession>
<protein>
    <recommendedName>
        <fullName evidence="4">BTB domain-containing protein</fullName>
    </recommendedName>
</protein>
<gene>
    <name evidence="2" type="ORF">K491DRAFT_712851</name>
</gene>
<evidence type="ECO:0000256" key="1">
    <source>
        <dbReference type="SAM" id="MobiDB-lite"/>
    </source>
</evidence>
<dbReference type="EMBL" id="MU004308">
    <property type="protein sequence ID" value="KAF2659332.1"/>
    <property type="molecule type" value="Genomic_DNA"/>
</dbReference>
<dbReference type="AlphaFoldDB" id="A0A6A6THX4"/>